<name>A0A915IZL1_ROMCU</name>
<dbReference type="WBParaSite" id="nRc.2.0.1.t18871-RA">
    <property type="protein sequence ID" value="nRc.2.0.1.t18871-RA"/>
    <property type="gene ID" value="nRc.2.0.1.g18871"/>
</dbReference>
<keyword evidence="1" id="KW-1185">Reference proteome</keyword>
<accession>A0A915IZL1</accession>
<proteinExistence type="predicted"/>
<dbReference type="AlphaFoldDB" id="A0A915IZL1"/>
<dbReference type="Proteomes" id="UP000887565">
    <property type="component" value="Unplaced"/>
</dbReference>
<reference evidence="2" key="1">
    <citation type="submission" date="2022-11" db="UniProtKB">
        <authorList>
            <consortium name="WormBaseParasite"/>
        </authorList>
    </citation>
    <scope>IDENTIFICATION</scope>
</reference>
<organism evidence="1 2">
    <name type="scientific">Romanomermis culicivorax</name>
    <name type="common">Nematode worm</name>
    <dbReference type="NCBI Taxonomy" id="13658"/>
    <lineage>
        <taxon>Eukaryota</taxon>
        <taxon>Metazoa</taxon>
        <taxon>Ecdysozoa</taxon>
        <taxon>Nematoda</taxon>
        <taxon>Enoplea</taxon>
        <taxon>Dorylaimia</taxon>
        <taxon>Mermithida</taxon>
        <taxon>Mermithoidea</taxon>
        <taxon>Mermithidae</taxon>
        <taxon>Romanomermis</taxon>
    </lineage>
</organism>
<protein>
    <submittedName>
        <fullName evidence="2">Uncharacterized protein</fullName>
    </submittedName>
</protein>
<evidence type="ECO:0000313" key="2">
    <source>
        <dbReference type="WBParaSite" id="nRc.2.0.1.t18871-RA"/>
    </source>
</evidence>
<sequence length="72" mass="8598">MAHNIIVRLMIYYCIFRISDGNPFTNVTRYLSEYDQVIEQSDDMRLAENGYSSDEQEETSPKLCMLQERDYF</sequence>
<evidence type="ECO:0000313" key="1">
    <source>
        <dbReference type="Proteomes" id="UP000887565"/>
    </source>
</evidence>